<dbReference type="Pfam" id="PF14103">
    <property type="entry name" value="DUF4276"/>
    <property type="match status" value="1"/>
</dbReference>
<organism evidence="1 2">
    <name type="scientific">Lichenibacterium minor</name>
    <dbReference type="NCBI Taxonomy" id="2316528"/>
    <lineage>
        <taxon>Bacteria</taxon>
        <taxon>Pseudomonadati</taxon>
        <taxon>Pseudomonadota</taxon>
        <taxon>Alphaproteobacteria</taxon>
        <taxon>Hyphomicrobiales</taxon>
        <taxon>Lichenihabitantaceae</taxon>
        <taxon>Lichenibacterium</taxon>
    </lineage>
</organism>
<keyword evidence="2" id="KW-1185">Reference proteome</keyword>
<reference evidence="1 2" key="1">
    <citation type="submission" date="2018-12" db="EMBL/GenBank/DDBJ databases">
        <authorList>
            <person name="Grouzdev D.S."/>
            <person name="Krutkina M.S."/>
        </authorList>
    </citation>
    <scope>NUCLEOTIDE SEQUENCE [LARGE SCALE GENOMIC DNA]</scope>
    <source>
        <strain evidence="1 2">RmlP026</strain>
    </source>
</reference>
<name>A0A4Q2UBZ8_9HYPH</name>
<dbReference type="OrthoDB" id="9801478at2"/>
<dbReference type="InterPro" id="IPR025455">
    <property type="entry name" value="DUF4276"/>
</dbReference>
<evidence type="ECO:0000313" key="2">
    <source>
        <dbReference type="Proteomes" id="UP000290759"/>
    </source>
</evidence>
<protein>
    <submittedName>
        <fullName evidence="1">DUF4276 family protein</fullName>
    </submittedName>
</protein>
<evidence type="ECO:0000313" key="1">
    <source>
        <dbReference type="EMBL" id="RYC32626.1"/>
    </source>
</evidence>
<dbReference type="AlphaFoldDB" id="A0A4Q2UBZ8"/>
<sequence length="232" mass="25850">MPVRRLYVVCEGQTEEEFVKTVLQAHFRDAIATDVIPILPSNRAGSNRRRYKGGWTSYAKLRDVLRREMEQKHGGETWFTTMLDLYAIPSDFPGSADAPRRPARDRVAALEATFHADVTTSQLWRFTPYLQLHEYEALLLADIDAIGRWMPDEAGTGIAALKADIAGLAPEEVDGGSQTAPSKRIVRHFPSYTGLKTSVGPLAALDIGLTRIRAACPHFSAWIAALERRCRD</sequence>
<gene>
    <name evidence="1" type="ORF">D3273_07820</name>
</gene>
<dbReference type="Proteomes" id="UP000290759">
    <property type="component" value="Unassembled WGS sequence"/>
</dbReference>
<accession>A0A4Q2UBZ8</accession>
<dbReference type="EMBL" id="QYBB01000006">
    <property type="protein sequence ID" value="RYC32626.1"/>
    <property type="molecule type" value="Genomic_DNA"/>
</dbReference>
<reference evidence="1 2" key="2">
    <citation type="submission" date="2019-02" db="EMBL/GenBank/DDBJ databases">
        <title>'Lichenibacterium ramalinii' gen. nov. sp. nov., 'Lichenibacterium minor' gen. nov. sp. nov.</title>
        <authorList>
            <person name="Pankratov T."/>
        </authorList>
    </citation>
    <scope>NUCLEOTIDE SEQUENCE [LARGE SCALE GENOMIC DNA]</scope>
    <source>
        <strain evidence="1 2">RmlP026</strain>
    </source>
</reference>
<proteinExistence type="predicted"/>
<comment type="caution">
    <text evidence="1">The sequence shown here is derived from an EMBL/GenBank/DDBJ whole genome shotgun (WGS) entry which is preliminary data.</text>
</comment>